<evidence type="ECO:0000313" key="2">
    <source>
        <dbReference type="Proteomes" id="UP000282818"/>
    </source>
</evidence>
<reference evidence="1 2" key="1">
    <citation type="submission" date="2019-01" db="EMBL/GenBank/DDBJ databases">
        <authorList>
            <person name="Chen W.-M."/>
        </authorList>
    </citation>
    <scope>NUCLEOTIDE SEQUENCE [LARGE SCALE GENOMIC DNA]</scope>
    <source>
        <strain evidence="1 2">HPM-16</strain>
    </source>
</reference>
<comment type="caution">
    <text evidence="1">The sequence shown here is derived from an EMBL/GenBank/DDBJ whole genome shotgun (WGS) entry which is preliminary data.</text>
</comment>
<dbReference type="Proteomes" id="UP000282818">
    <property type="component" value="Unassembled WGS sequence"/>
</dbReference>
<dbReference type="InterPro" id="IPR045584">
    <property type="entry name" value="Pilin-like"/>
</dbReference>
<proteinExistence type="predicted"/>
<protein>
    <submittedName>
        <fullName evidence="1">Type II secretion system protein</fullName>
    </submittedName>
</protein>
<dbReference type="PANTHER" id="PTHR30093">
    <property type="entry name" value="GENERAL SECRETION PATHWAY PROTEIN G"/>
    <property type="match status" value="1"/>
</dbReference>
<sequence>MKRQSGFTIIELVVVIALLGILSAVALPRFIDVTQDARRAAVSGAAGGLGAGVALVRAQSVVDNVAAGNTVAIDGLNIIANGRGYPVGTNGTAITDGSGDQTLNAADCVAIWGAVLQGSAPTVAASGTATDYVASASGSVCTYAYQVGRSATETRDITYDSNNGDVSIATTEP</sequence>
<dbReference type="InterPro" id="IPR012902">
    <property type="entry name" value="N_methyl_site"/>
</dbReference>
<dbReference type="Pfam" id="PF07963">
    <property type="entry name" value="N_methyl"/>
    <property type="match status" value="1"/>
</dbReference>
<dbReference type="PANTHER" id="PTHR30093:SF46">
    <property type="entry name" value="MSHA MINOR PILIN PROTEIN MSHB"/>
    <property type="match status" value="1"/>
</dbReference>
<dbReference type="AlphaFoldDB" id="A0A437Q598"/>
<dbReference type="EMBL" id="SACQ01000007">
    <property type="protein sequence ID" value="RVU29673.1"/>
    <property type="molecule type" value="Genomic_DNA"/>
</dbReference>
<dbReference type="RefSeq" id="WP_127694957.1">
    <property type="nucleotide sequence ID" value="NZ_SACQ01000007.1"/>
</dbReference>
<dbReference type="Gene3D" id="3.30.700.10">
    <property type="entry name" value="Glycoprotein, Type 4 Pilin"/>
    <property type="match status" value="1"/>
</dbReference>
<accession>A0A437Q598</accession>
<name>A0A437Q598_9GAMM</name>
<evidence type="ECO:0000313" key="1">
    <source>
        <dbReference type="EMBL" id="RVU29673.1"/>
    </source>
</evidence>
<organism evidence="1 2">
    <name type="scientific">Neptunomonas marina</name>
    <dbReference type="NCBI Taxonomy" id="1815562"/>
    <lineage>
        <taxon>Bacteria</taxon>
        <taxon>Pseudomonadati</taxon>
        <taxon>Pseudomonadota</taxon>
        <taxon>Gammaproteobacteria</taxon>
        <taxon>Oceanospirillales</taxon>
        <taxon>Oceanospirillaceae</taxon>
        <taxon>Neptunomonas</taxon>
    </lineage>
</organism>
<gene>
    <name evidence="1" type="ORF">EOE65_14040</name>
</gene>
<dbReference type="NCBIfam" id="TIGR02532">
    <property type="entry name" value="IV_pilin_GFxxxE"/>
    <property type="match status" value="1"/>
</dbReference>
<keyword evidence="2" id="KW-1185">Reference proteome</keyword>
<dbReference type="SUPFAM" id="SSF54523">
    <property type="entry name" value="Pili subunits"/>
    <property type="match status" value="1"/>
</dbReference>